<evidence type="ECO:0000313" key="2">
    <source>
        <dbReference type="EMBL" id="KMJ46693.1"/>
    </source>
</evidence>
<reference evidence="2 3" key="1">
    <citation type="submission" date="2015-06" db="EMBL/GenBank/DDBJ databases">
        <title>Draft Whole-Genome Sequence of the Entomopathogenic Bacterium Xenorhabdus khoisanae.</title>
        <authorList>
            <person name="Naidoo S."/>
            <person name="Featherston J."/>
            <person name="Gray V.M."/>
        </authorList>
    </citation>
    <scope>NUCLEOTIDE SEQUENCE [LARGE SCALE GENOMIC DNA]</scope>
    <source>
        <strain evidence="2 3">MCB</strain>
    </source>
</reference>
<dbReference type="InterPro" id="IPR021361">
    <property type="entry name" value="Tad2-like_dom"/>
</dbReference>
<protein>
    <recommendedName>
        <fullName evidence="1">Thoeris anti-defense 2-like domain-containing protein</fullName>
    </recommendedName>
</protein>
<dbReference type="AlphaFoldDB" id="A0A0J5FWW8"/>
<dbReference type="PATRIC" id="fig|880157.4.peg.505"/>
<dbReference type="RefSeq" id="WP_047961775.1">
    <property type="nucleotide sequence ID" value="NZ_CAWMBG010000013.1"/>
</dbReference>
<dbReference type="EMBL" id="LFCV01000013">
    <property type="protein sequence ID" value="KMJ46693.1"/>
    <property type="molecule type" value="Genomic_DNA"/>
</dbReference>
<dbReference type="Pfam" id="PF11195">
    <property type="entry name" value="Tad2-like"/>
    <property type="match status" value="1"/>
</dbReference>
<dbReference type="STRING" id="880157.AB204_02425"/>
<gene>
    <name evidence="2" type="ORF">AB204_02425</name>
</gene>
<comment type="caution">
    <text evidence="2">The sequence shown here is derived from an EMBL/GenBank/DDBJ whole genome shotgun (WGS) entry which is preliminary data.</text>
</comment>
<evidence type="ECO:0000259" key="1">
    <source>
        <dbReference type="Pfam" id="PF11195"/>
    </source>
</evidence>
<sequence length="194" mass="22665">MKFNKELFYIWLLDKPSIKRDSTKWKVAYYMVCLLELYIENEGKKVTAISLYKRANSNKADLHYAVGGIKNLWKMIHRATSDYAHYLSEEQKLIINNIFADKLQAKSEKSDAANSADVSDIRLMDYPSALSLMIQRDYSIYRMNWAGGRVRLHCDKRKRNERAEFLFIAPDGISIPWNPSVQDQLAENWAVYRA</sequence>
<accession>A0A0J5FWW8</accession>
<dbReference type="OrthoDB" id="6444194at2"/>
<proteinExistence type="predicted"/>
<keyword evidence="3" id="KW-1185">Reference proteome</keyword>
<dbReference type="Proteomes" id="UP000036277">
    <property type="component" value="Unassembled WGS sequence"/>
</dbReference>
<evidence type="ECO:0000313" key="3">
    <source>
        <dbReference type="Proteomes" id="UP000036277"/>
    </source>
</evidence>
<name>A0A0J5FWW8_9GAMM</name>
<organism evidence="2 3">
    <name type="scientific">Xenorhabdus khoisanae</name>
    <dbReference type="NCBI Taxonomy" id="880157"/>
    <lineage>
        <taxon>Bacteria</taxon>
        <taxon>Pseudomonadati</taxon>
        <taxon>Pseudomonadota</taxon>
        <taxon>Gammaproteobacteria</taxon>
        <taxon>Enterobacterales</taxon>
        <taxon>Morganellaceae</taxon>
        <taxon>Xenorhabdus</taxon>
    </lineage>
</organism>
<feature type="domain" description="Thoeris anti-defense 2-like" evidence="1">
    <location>
        <begin position="124"/>
        <end position="191"/>
    </location>
</feature>